<dbReference type="InterPro" id="IPR034660">
    <property type="entry name" value="DinB/YfiT-like"/>
</dbReference>
<gene>
    <name evidence="2" type="ORF">METZ01_LOCUS499221</name>
</gene>
<name>A0A383DPE9_9ZZZZ</name>
<sequence>MARQSPNVIDLYHGAVDAMSPTLSAVRADQLTAATPCTDWNVQNLITHNIKIADFVLGIILGNNTTNHFEVGEPLPAQGGREAFTAGTVKVLELLKSGNIDRVMETPFGTMPLSSFIMFPTLDIVIHQWDLSKGIGANAAVDAGLVEARYGALQMGAEGGQAQGAFAAEVIVPISATIQDKLLALSGRTPSF</sequence>
<dbReference type="InterPro" id="IPR017517">
    <property type="entry name" value="Maleyloyr_isom"/>
</dbReference>
<dbReference type="NCBIfam" id="TIGR03083">
    <property type="entry name" value="maleylpyruvate isomerase family mycothiol-dependent enzyme"/>
    <property type="match status" value="1"/>
</dbReference>
<dbReference type="GO" id="GO:0046872">
    <property type="term" value="F:metal ion binding"/>
    <property type="evidence" value="ECO:0007669"/>
    <property type="project" value="InterPro"/>
</dbReference>
<evidence type="ECO:0000313" key="2">
    <source>
        <dbReference type="EMBL" id="SVE46367.1"/>
    </source>
</evidence>
<dbReference type="InterPro" id="IPR017520">
    <property type="entry name" value="CHP03086"/>
</dbReference>
<dbReference type="InterPro" id="IPR024344">
    <property type="entry name" value="MDMPI_metal-binding"/>
</dbReference>
<protein>
    <recommendedName>
        <fullName evidence="1">Mycothiol-dependent maleylpyruvate isomerase metal-binding domain-containing protein</fullName>
    </recommendedName>
</protein>
<dbReference type="AlphaFoldDB" id="A0A383DPE9"/>
<dbReference type="EMBL" id="UINC01219068">
    <property type="protein sequence ID" value="SVE46367.1"/>
    <property type="molecule type" value="Genomic_DNA"/>
</dbReference>
<accession>A0A383DPE9</accession>
<dbReference type="Pfam" id="PF11716">
    <property type="entry name" value="MDMPI_N"/>
    <property type="match status" value="1"/>
</dbReference>
<feature type="domain" description="Mycothiol-dependent maleylpyruvate isomerase metal-binding" evidence="1">
    <location>
        <begin position="15"/>
        <end position="131"/>
    </location>
</feature>
<reference evidence="2" key="1">
    <citation type="submission" date="2018-05" db="EMBL/GenBank/DDBJ databases">
        <authorList>
            <person name="Lanie J.A."/>
            <person name="Ng W.-L."/>
            <person name="Kazmierczak K.M."/>
            <person name="Andrzejewski T.M."/>
            <person name="Davidsen T.M."/>
            <person name="Wayne K.J."/>
            <person name="Tettelin H."/>
            <person name="Glass J.I."/>
            <person name="Rusch D."/>
            <person name="Podicherti R."/>
            <person name="Tsui H.-C.T."/>
            <person name="Winkler M.E."/>
        </authorList>
    </citation>
    <scope>NUCLEOTIDE SEQUENCE</scope>
</reference>
<dbReference type="SUPFAM" id="SSF109854">
    <property type="entry name" value="DinB/YfiT-like putative metalloenzymes"/>
    <property type="match status" value="1"/>
</dbReference>
<evidence type="ECO:0000259" key="1">
    <source>
        <dbReference type="Pfam" id="PF11716"/>
    </source>
</evidence>
<organism evidence="2">
    <name type="scientific">marine metagenome</name>
    <dbReference type="NCBI Taxonomy" id="408172"/>
    <lineage>
        <taxon>unclassified sequences</taxon>
        <taxon>metagenomes</taxon>
        <taxon>ecological metagenomes</taxon>
    </lineage>
</organism>
<proteinExistence type="predicted"/>
<dbReference type="NCBIfam" id="TIGR03086">
    <property type="entry name" value="TIGR03086 family metal-binding protein"/>
    <property type="match status" value="1"/>
</dbReference>